<reference evidence="1 4" key="2">
    <citation type="submission" date="2017-05" db="EMBL/GenBank/DDBJ databases">
        <title>Complete and WGS of Bordetella genogroups.</title>
        <authorList>
            <person name="Spilker T."/>
            <person name="LiPuma J."/>
        </authorList>
    </citation>
    <scope>NUCLEOTIDE SEQUENCE [LARGE SCALE GENOMIC DNA]</scope>
    <source>
        <strain evidence="1 4">AU17610</strain>
    </source>
</reference>
<dbReference type="InterPro" id="IPR014347">
    <property type="entry name" value="Tautomerase/MIF_sf"/>
</dbReference>
<dbReference type="InterPro" id="IPR037479">
    <property type="entry name" value="Tauto_MSAD"/>
</dbReference>
<dbReference type="Proteomes" id="UP000217005">
    <property type="component" value="Unassembled WGS sequence"/>
</dbReference>
<dbReference type="RefSeq" id="WP_094824566.1">
    <property type="nucleotide sequence ID" value="NZ_NEVL01000001.1"/>
</dbReference>
<reference evidence="2 3" key="1">
    <citation type="submission" date="2017-05" db="EMBL/GenBank/DDBJ databases">
        <title>Complete and WGS of Bordetella genogroups.</title>
        <authorList>
            <person name="Spilker T."/>
            <person name="Lipuma J."/>
        </authorList>
    </citation>
    <scope>NUCLEOTIDE SEQUENCE [LARGE SCALE GENOMIC DNA]</scope>
    <source>
        <strain evidence="2 3">AU9795</strain>
    </source>
</reference>
<dbReference type="EMBL" id="NEVR01000001">
    <property type="protein sequence ID" value="OZI68641.1"/>
    <property type="molecule type" value="Genomic_DNA"/>
</dbReference>
<comment type="caution">
    <text evidence="1">The sequence shown here is derived from an EMBL/GenBank/DDBJ whole genome shotgun (WGS) entry which is preliminary data.</text>
</comment>
<evidence type="ECO:0000313" key="3">
    <source>
        <dbReference type="Proteomes" id="UP000216354"/>
    </source>
</evidence>
<dbReference type="AlphaFoldDB" id="A0A261SSU2"/>
<dbReference type="Gene3D" id="3.30.429.10">
    <property type="entry name" value="Macrophage Migration Inhibitory Factor"/>
    <property type="match status" value="1"/>
</dbReference>
<dbReference type="PANTHER" id="PTHR38460">
    <property type="entry name" value="TAUTOMERASE YOLI-RELATED"/>
    <property type="match status" value="1"/>
</dbReference>
<organism evidence="1 4">
    <name type="scientific">Bordetella genomosp. 1</name>
    <dbReference type="NCBI Taxonomy" id="1395607"/>
    <lineage>
        <taxon>Bacteria</taxon>
        <taxon>Pseudomonadati</taxon>
        <taxon>Pseudomonadota</taxon>
        <taxon>Betaproteobacteria</taxon>
        <taxon>Burkholderiales</taxon>
        <taxon>Alcaligenaceae</taxon>
        <taxon>Bordetella</taxon>
    </lineage>
</organism>
<protein>
    <submittedName>
        <fullName evidence="1">Tautomerase family protein</fullName>
    </submittedName>
</protein>
<evidence type="ECO:0000313" key="1">
    <source>
        <dbReference type="EMBL" id="OZI40448.1"/>
    </source>
</evidence>
<evidence type="ECO:0000313" key="4">
    <source>
        <dbReference type="Proteomes" id="UP000217005"/>
    </source>
</evidence>
<keyword evidence="3" id="KW-1185">Reference proteome</keyword>
<dbReference type="Proteomes" id="UP000216354">
    <property type="component" value="Unassembled WGS sequence"/>
</dbReference>
<name>A0A261SSU2_9BORD</name>
<gene>
    <name evidence="2" type="ORF">CAL27_04030</name>
    <name evidence="1" type="ORF">CEG14_01390</name>
</gene>
<dbReference type="EMBL" id="NEVL01000001">
    <property type="protein sequence ID" value="OZI40448.1"/>
    <property type="molecule type" value="Genomic_DNA"/>
</dbReference>
<dbReference type="Pfam" id="PF14552">
    <property type="entry name" value="Tautomerase_2"/>
    <property type="match status" value="1"/>
</dbReference>
<dbReference type="PANTHER" id="PTHR38460:SF1">
    <property type="entry name" value="TAUTOMERASE YOLI-RELATED"/>
    <property type="match status" value="1"/>
</dbReference>
<sequence length="135" mass="15033">MPLQRFDVIRGRSDAALRAVLDAAHEALVEAFKVPASERYQCVTQHAPGELVVGDSGLGYQRTDKLVLLSVVTRMRTTTEKVAFYRALVRNLQARCGIAPDDVVVSVVENNHADWSFGRGRAQYLTHEVRHVDSD</sequence>
<evidence type="ECO:0000313" key="2">
    <source>
        <dbReference type="EMBL" id="OZI68641.1"/>
    </source>
</evidence>
<dbReference type="OrthoDB" id="9804765at2"/>
<accession>A0A261SSU2</accession>
<dbReference type="SUPFAM" id="SSF55331">
    <property type="entry name" value="Tautomerase/MIF"/>
    <property type="match status" value="1"/>
</dbReference>
<proteinExistence type="predicted"/>